<reference evidence="1" key="1">
    <citation type="submission" date="2018-05" db="EMBL/GenBank/DDBJ databases">
        <authorList>
            <person name="Lanie J.A."/>
            <person name="Ng W.-L."/>
            <person name="Kazmierczak K.M."/>
            <person name="Andrzejewski T.M."/>
            <person name="Davidsen T.M."/>
            <person name="Wayne K.J."/>
            <person name="Tettelin H."/>
            <person name="Glass J.I."/>
            <person name="Rusch D."/>
            <person name="Podicherti R."/>
            <person name="Tsui H.-C.T."/>
            <person name="Winkler M.E."/>
        </authorList>
    </citation>
    <scope>NUCLEOTIDE SEQUENCE</scope>
</reference>
<name>A0A382U0C3_9ZZZZ</name>
<protein>
    <submittedName>
        <fullName evidence="1">Uncharacterized protein</fullName>
    </submittedName>
</protein>
<organism evidence="1">
    <name type="scientific">marine metagenome</name>
    <dbReference type="NCBI Taxonomy" id="408172"/>
    <lineage>
        <taxon>unclassified sequences</taxon>
        <taxon>metagenomes</taxon>
        <taxon>ecological metagenomes</taxon>
    </lineage>
</organism>
<dbReference type="AlphaFoldDB" id="A0A382U0C3"/>
<evidence type="ECO:0000313" key="1">
    <source>
        <dbReference type="EMBL" id="SVD27191.1"/>
    </source>
</evidence>
<proteinExistence type="predicted"/>
<dbReference type="EMBL" id="UINC01140193">
    <property type="protein sequence ID" value="SVD27191.1"/>
    <property type="molecule type" value="Genomic_DNA"/>
</dbReference>
<sequence>MGKIPKEFIIKIAMNHFRWLLFAQSHKALYFQYNSHITRMINIK</sequence>
<accession>A0A382U0C3</accession>
<gene>
    <name evidence="1" type="ORF">METZ01_LOCUS380045</name>
</gene>